<evidence type="ECO:0000313" key="2">
    <source>
        <dbReference type="Proteomes" id="UP001320831"/>
    </source>
</evidence>
<sequence length="68" mass="7278">MAGPTLAVSYLKQGLMDEISIWYISVGATTPAGRCRHQEPKVIGERLSIPTVLPSTRYSPGSFSANLG</sequence>
<dbReference type="Proteomes" id="UP001320831">
    <property type="component" value="Unassembled WGS sequence"/>
</dbReference>
<dbReference type="RefSeq" id="WP_260900083.1">
    <property type="nucleotide sequence ID" value="NZ_JAOCZP010000001.1"/>
</dbReference>
<proteinExistence type="predicted"/>
<gene>
    <name evidence="1" type="ORF">N5A92_01675</name>
</gene>
<dbReference type="EMBL" id="JAOCZP010000001">
    <property type="protein sequence ID" value="MCT7373757.1"/>
    <property type="molecule type" value="Genomic_DNA"/>
</dbReference>
<accession>A0ABT2LHF7</accession>
<name>A0ABT2LHF7_9HYPH</name>
<protein>
    <submittedName>
        <fullName evidence="1">Uncharacterized protein</fullName>
    </submittedName>
</protein>
<keyword evidence="2" id="KW-1185">Reference proteome</keyword>
<organism evidence="1 2">
    <name type="scientific">Chelativorans salis</name>
    <dbReference type="NCBI Taxonomy" id="2978478"/>
    <lineage>
        <taxon>Bacteria</taxon>
        <taxon>Pseudomonadati</taxon>
        <taxon>Pseudomonadota</taxon>
        <taxon>Alphaproteobacteria</taxon>
        <taxon>Hyphomicrobiales</taxon>
        <taxon>Phyllobacteriaceae</taxon>
        <taxon>Chelativorans</taxon>
    </lineage>
</organism>
<comment type="caution">
    <text evidence="1">The sequence shown here is derived from an EMBL/GenBank/DDBJ whole genome shotgun (WGS) entry which is preliminary data.</text>
</comment>
<evidence type="ECO:0000313" key="1">
    <source>
        <dbReference type="EMBL" id="MCT7373757.1"/>
    </source>
</evidence>
<reference evidence="1 2" key="1">
    <citation type="submission" date="2022-09" db="EMBL/GenBank/DDBJ databases">
        <title>Chelativorans salina sp. nov., a novel slightly halophilic bacterium isolated from a saline lake sediment enrichment.</title>
        <authorList>
            <person name="Gao L."/>
            <person name="Fang B.-Z."/>
            <person name="Li W.-J."/>
        </authorList>
    </citation>
    <scope>NUCLEOTIDE SEQUENCE [LARGE SCALE GENOMIC DNA]</scope>
    <source>
        <strain evidence="1 2">EGI FJ00035</strain>
    </source>
</reference>